<dbReference type="AlphaFoldDB" id="A0A558RC96"/>
<dbReference type="RefSeq" id="WP_145147873.1">
    <property type="nucleotide sequence ID" value="NZ_VNIM01000005.1"/>
</dbReference>
<protein>
    <submittedName>
        <fullName evidence="1">Uncharacterized protein</fullName>
    </submittedName>
</protein>
<evidence type="ECO:0000313" key="1">
    <source>
        <dbReference type="EMBL" id="TVV76973.1"/>
    </source>
</evidence>
<organism evidence="1 2">
    <name type="scientific">Alterirhizorhabdus solaris</name>
    <dbReference type="NCBI Taxonomy" id="2529389"/>
    <lineage>
        <taxon>Bacteria</taxon>
        <taxon>Pseudomonadati</taxon>
        <taxon>Pseudomonadota</taxon>
        <taxon>Alphaproteobacteria</taxon>
        <taxon>Sphingomonadales</taxon>
        <taxon>Rhizorhabdaceae</taxon>
        <taxon>Alterirhizorhabdus</taxon>
    </lineage>
</organism>
<dbReference type="OrthoDB" id="3698953at2"/>
<accession>A0A558RC96</accession>
<gene>
    <name evidence="1" type="ORF">FOY91_02725</name>
</gene>
<sequence>MSRHSFPGKAGATEVTIGWDRPLETFFVQVLAPHAVLADEETIILWEGTAIGELPTAASAIRIAQPYADLPETLGATLETDRLRTVATHDGPAQTAAKRFIDR</sequence>
<proteinExistence type="predicted"/>
<comment type="caution">
    <text evidence="1">The sequence shown here is derived from an EMBL/GenBank/DDBJ whole genome shotgun (WGS) entry which is preliminary data.</text>
</comment>
<dbReference type="Proteomes" id="UP000318681">
    <property type="component" value="Unassembled WGS sequence"/>
</dbReference>
<reference evidence="1 2" key="1">
    <citation type="submission" date="2019-07" db="EMBL/GenBank/DDBJ databases">
        <title>Sphingomonas solaris sp. nov., isolated from a solar panel from Boston, Massachusetts.</title>
        <authorList>
            <person name="Tanner K."/>
            <person name="Pascual J."/>
            <person name="Mancuso C."/>
            <person name="Pereto J."/>
            <person name="Khalil A."/>
            <person name="Vilanova C."/>
        </authorList>
    </citation>
    <scope>NUCLEOTIDE SEQUENCE [LARGE SCALE GENOMIC DNA]</scope>
    <source>
        <strain evidence="1 2">R4DWN</strain>
    </source>
</reference>
<name>A0A558RC96_9SPHN</name>
<dbReference type="EMBL" id="VNIM01000005">
    <property type="protein sequence ID" value="TVV76973.1"/>
    <property type="molecule type" value="Genomic_DNA"/>
</dbReference>
<evidence type="ECO:0000313" key="2">
    <source>
        <dbReference type="Proteomes" id="UP000318681"/>
    </source>
</evidence>
<keyword evidence="2" id="KW-1185">Reference proteome</keyword>